<organism evidence="2 3">
    <name type="scientific">Quercus lobata</name>
    <name type="common">Valley oak</name>
    <dbReference type="NCBI Taxonomy" id="97700"/>
    <lineage>
        <taxon>Eukaryota</taxon>
        <taxon>Viridiplantae</taxon>
        <taxon>Streptophyta</taxon>
        <taxon>Embryophyta</taxon>
        <taxon>Tracheophyta</taxon>
        <taxon>Spermatophyta</taxon>
        <taxon>Magnoliopsida</taxon>
        <taxon>eudicotyledons</taxon>
        <taxon>Gunneridae</taxon>
        <taxon>Pentapetalae</taxon>
        <taxon>rosids</taxon>
        <taxon>fabids</taxon>
        <taxon>Fagales</taxon>
        <taxon>Fagaceae</taxon>
        <taxon>Quercus</taxon>
    </lineage>
</organism>
<feature type="compositionally biased region" description="Low complexity" evidence="1">
    <location>
        <begin position="7"/>
        <end position="24"/>
    </location>
</feature>
<protein>
    <submittedName>
        <fullName evidence="2">Uncharacterized protein</fullName>
    </submittedName>
</protein>
<dbReference type="InParanoid" id="A0A7N2LV52"/>
<sequence length="83" mass="9185">MSASVTQHLHSPVVSHSSLSHPQSATPKAVASNIVSQRNVSIHQERVLSEKAMVKMIGWEVKNRVECSSYWNSVQNRGIDTSE</sequence>
<reference evidence="2 3" key="1">
    <citation type="journal article" date="2016" name="G3 (Bethesda)">
        <title>First Draft Assembly and Annotation of the Genome of a California Endemic Oak Quercus lobata Nee (Fagaceae).</title>
        <authorList>
            <person name="Sork V.L."/>
            <person name="Fitz-Gibbon S.T."/>
            <person name="Puiu D."/>
            <person name="Crepeau M."/>
            <person name="Gugger P.F."/>
            <person name="Sherman R."/>
            <person name="Stevens K."/>
            <person name="Langley C.H."/>
            <person name="Pellegrini M."/>
            <person name="Salzberg S.L."/>
        </authorList>
    </citation>
    <scope>NUCLEOTIDE SEQUENCE [LARGE SCALE GENOMIC DNA]</scope>
    <source>
        <strain evidence="2 3">cv. SW786</strain>
    </source>
</reference>
<dbReference type="EMBL" id="LRBV02000005">
    <property type="status" value="NOT_ANNOTATED_CDS"/>
    <property type="molecule type" value="Genomic_DNA"/>
</dbReference>
<dbReference type="AlphaFoldDB" id="A0A7N2LV52"/>
<evidence type="ECO:0000256" key="1">
    <source>
        <dbReference type="SAM" id="MobiDB-lite"/>
    </source>
</evidence>
<accession>A0A7N2LV52</accession>
<dbReference type="EnsemblPlants" id="QL05p078791:mrna">
    <property type="protein sequence ID" value="QL05p078791:mrna"/>
    <property type="gene ID" value="QL05p078791"/>
</dbReference>
<keyword evidence="3" id="KW-1185">Reference proteome</keyword>
<feature type="region of interest" description="Disordered" evidence="1">
    <location>
        <begin position="1"/>
        <end position="31"/>
    </location>
</feature>
<dbReference type="Proteomes" id="UP000594261">
    <property type="component" value="Chromosome 5"/>
</dbReference>
<reference evidence="2" key="2">
    <citation type="submission" date="2021-01" db="UniProtKB">
        <authorList>
            <consortium name="EnsemblPlants"/>
        </authorList>
    </citation>
    <scope>IDENTIFICATION</scope>
</reference>
<proteinExistence type="predicted"/>
<evidence type="ECO:0000313" key="3">
    <source>
        <dbReference type="Proteomes" id="UP000594261"/>
    </source>
</evidence>
<name>A0A7N2LV52_QUELO</name>
<dbReference type="Gramene" id="QL05p078791:mrna">
    <property type="protein sequence ID" value="QL05p078791:mrna"/>
    <property type="gene ID" value="QL05p078791"/>
</dbReference>
<evidence type="ECO:0000313" key="2">
    <source>
        <dbReference type="EnsemblPlants" id="QL05p078791:mrna"/>
    </source>
</evidence>